<accession>A0ACB8D7Z8</accession>
<evidence type="ECO:0000313" key="2">
    <source>
        <dbReference type="Proteomes" id="UP000821865"/>
    </source>
</evidence>
<evidence type="ECO:0000313" key="1">
    <source>
        <dbReference type="EMBL" id="KAH7960448.1"/>
    </source>
</evidence>
<comment type="caution">
    <text evidence="1">The sequence shown here is derived from an EMBL/GenBank/DDBJ whole genome shotgun (WGS) entry which is preliminary data.</text>
</comment>
<dbReference type="EMBL" id="CM023472">
    <property type="protein sequence ID" value="KAH7960448.1"/>
    <property type="molecule type" value="Genomic_DNA"/>
</dbReference>
<gene>
    <name evidence="1" type="ORF">HPB49_019947</name>
</gene>
<organism evidence="1 2">
    <name type="scientific">Dermacentor silvarum</name>
    <name type="common">Tick</name>
    <dbReference type="NCBI Taxonomy" id="543639"/>
    <lineage>
        <taxon>Eukaryota</taxon>
        <taxon>Metazoa</taxon>
        <taxon>Ecdysozoa</taxon>
        <taxon>Arthropoda</taxon>
        <taxon>Chelicerata</taxon>
        <taxon>Arachnida</taxon>
        <taxon>Acari</taxon>
        <taxon>Parasitiformes</taxon>
        <taxon>Ixodida</taxon>
        <taxon>Ixodoidea</taxon>
        <taxon>Ixodidae</taxon>
        <taxon>Rhipicephalinae</taxon>
        <taxon>Dermacentor</taxon>
    </lineage>
</organism>
<reference evidence="1" key="1">
    <citation type="submission" date="2020-05" db="EMBL/GenBank/DDBJ databases">
        <title>Large-scale comparative analyses of tick genomes elucidate their genetic diversity and vector capacities.</title>
        <authorList>
            <person name="Jia N."/>
            <person name="Wang J."/>
            <person name="Shi W."/>
            <person name="Du L."/>
            <person name="Sun Y."/>
            <person name="Zhan W."/>
            <person name="Jiang J."/>
            <person name="Wang Q."/>
            <person name="Zhang B."/>
            <person name="Ji P."/>
            <person name="Sakyi L.B."/>
            <person name="Cui X."/>
            <person name="Yuan T."/>
            <person name="Jiang B."/>
            <person name="Yang W."/>
            <person name="Lam T.T.-Y."/>
            <person name="Chang Q."/>
            <person name="Ding S."/>
            <person name="Wang X."/>
            <person name="Zhu J."/>
            <person name="Ruan X."/>
            <person name="Zhao L."/>
            <person name="Wei J."/>
            <person name="Que T."/>
            <person name="Du C."/>
            <person name="Cheng J."/>
            <person name="Dai P."/>
            <person name="Han X."/>
            <person name="Huang E."/>
            <person name="Gao Y."/>
            <person name="Liu J."/>
            <person name="Shao H."/>
            <person name="Ye R."/>
            <person name="Li L."/>
            <person name="Wei W."/>
            <person name="Wang X."/>
            <person name="Wang C."/>
            <person name="Yang T."/>
            <person name="Huo Q."/>
            <person name="Li W."/>
            <person name="Guo W."/>
            <person name="Chen H."/>
            <person name="Zhou L."/>
            <person name="Ni X."/>
            <person name="Tian J."/>
            <person name="Zhou Y."/>
            <person name="Sheng Y."/>
            <person name="Liu T."/>
            <person name="Pan Y."/>
            <person name="Xia L."/>
            <person name="Li J."/>
            <person name="Zhao F."/>
            <person name="Cao W."/>
        </authorList>
    </citation>
    <scope>NUCLEOTIDE SEQUENCE</scope>
    <source>
        <strain evidence="1">Dsil-2018</strain>
    </source>
</reference>
<dbReference type="Proteomes" id="UP000821865">
    <property type="component" value="Chromosome 3"/>
</dbReference>
<proteinExistence type="predicted"/>
<keyword evidence="2" id="KW-1185">Reference proteome</keyword>
<sequence>MRWQSDRAPTKADNFLNTCVTIVAVLIVVTLIVMGFILLKCFSIQEVCNRTITAYGDMNTSLSCESDECKAYALTMRASKLDFQEACEDFYEHVCGGWTRTAKVAPDEVFKSVARDMRRAVEDQISEILNNTVISYRDQTAAQKAAALYQGCINIDLRNSKGTKPLEDLLARYELAHWPIVNRTQQFRTFHLLGNAIRELRLDALISVTAHLDYHNSERYILYKIYKEVRYPRKAGHTQIGQASFGVETLVLRGRYRTPFFRILHRYKLYIYRCALLLGANVAAADIVNDIVNFEAKLAYISEPPTAIRNPQSVYNLMSLKMLESAIPEIRWVYFLNIVLRDVGVSLDLDDHVVVMHPLYLKRLSRLLKEVSTVANYIGWRIVQTMGIHSMDRFRRSRFRFDRYRYLVQDIIELPRECVRLTMQLMYFAVGRLYFDRHISKPAERYRKVYDLAEEVRDAFAVLIDLNTWMDTETKDRARQKLHHLQLNIGFPPWIRSDRDLDEYYKDLPDLRKEEFFVSLLKVLQIHSRIAFSKLRNVRRAPDFGPINFGALGSIIGQEITHGFGEHGAMYDDRGKLVEWWTRQTHRKFITGSRCLLEQYDLFSNPVTGKKLSINGTLEINIADNAGLRQAFKAYRVYMIKYEELYGMYAIPGTEPYTMDQIFFIAYALSRCEVARKRSMYSYLNPRETTPSRYRTIVPLMNFERFSEAFGCRVGTIMNPEQKCIVW</sequence>
<name>A0ACB8D7Z8_DERSI</name>
<protein>
    <submittedName>
        <fullName evidence="1">Uncharacterized protein</fullName>
    </submittedName>
</protein>